<dbReference type="AlphaFoldDB" id="A0A367YJ44"/>
<dbReference type="PANTHER" id="PTHR18829">
    <property type="entry name" value="PROTEIN YAE1 HOMOLOG"/>
    <property type="match status" value="1"/>
</dbReference>
<reference evidence="10 11" key="1">
    <citation type="submission" date="2018-06" db="EMBL/GenBank/DDBJ databases">
        <title>Whole genome sequencing of Candida tropicalis (genome annotated by CSBL at Korea University).</title>
        <authorList>
            <person name="Ahn J."/>
        </authorList>
    </citation>
    <scope>NUCLEOTIDE SEQUENCE [LARGE SCALE GENOMIC DNA]</scope>
    <source>
        <strain evidence="10 11">ATCC 20962</strain>
    </source>
</reference>
<evidence type="ECO:0000256" key="1">
    <source>
        <dbReference type="ARBA" id="ARBA00004123"/>
    </source>
</evidence>
<evidence type="ECO:0000256" key="5">
    <source>
        <dbReference type="ARBA" id="ARBA00018400"/>
    </source>
</evidence>
<evidence type="ECO:0000256" key="2">
    <source>
        <dbReference type="ARBA" id="ARBA00004496"/>
    </source>
</evidence>
<feature type="region of interest" description="Disordered" evidence="8">
    <location>
        <begin position="1"/>
        <end position="32"/>
    </location>
</feature>
<dbReference type="STRING" id="5486.A0A367YJ44"/>
<evidence type="ECO:0000256" key="4">
    <source>
        <dbReference type="ARBA" id="ARBA00017286"/>
    </source>
</evidence>
<accession>A0A367YJ44</accession>
<keyword evidence="6" id="KW-0963">Cytoplasm</keyword>
<evidence type="ECO:0000256" key="3">
    <source>
        <dbReference type="ARBA" id="ARBA00007096"/>
    </source>
</evidence>
<dbReference type="Pfam" id="PF09811">
    <property type="entry name" value="Yae1_N"/>
    <property type="match status" value="1"/>
</dbReference>
<evidence type="ECO:0000256" key="7">
    <source>
        <dbReference type="ARBA" id="ARBA00023242"/>
    </source>
</evidence>
<proteinExistence type="inferred from homology"/>
<evidence type="ECO:0000313" key="10">
    <source>
        <dbReference type="EMBL" id="RCK65720.1"/>
    </source>
</evidence>
<organism evidence="10 11">
    <name type="scientific">Candida viswanathii</name>
    <dbReference type="NCBI Taxonomy" id="5486"/>
    <lineage>
        <taxon>Eukaryota</taxon>
        <taxon>Fungi</taxon>
        <taxon>Dikarya</taxon>
        <taxon>Ascomycota</taxon>
        <taxon>Saccharomycotina</taxon>
        <taxon>Pichiomycetes</taxon>
        <taxon>Debaryomycetaceae</taxon>
        <taxon>Candida/Lodderomyces clade</taxon>
        <taxon>Candida</taxon>
    </lineage>
</organism>
<keyword evidence="7" id="KW-0539">Nucleus</keyword>
<evidence type="ECO:0000259" key="9">
    <source>
        <dbReference type="Pfam" id="PF09811"/>
    </source>
</evidence>
<evidence type="ECO:0000256" key="8">
    <source>
        <dbReference type="SAM" id="MobiDB-lite"/>
    </source>
</evidence>
<comment type="similarity">
    <text evidence="3">Belongs to the YAE1 family.</text>
</comment>
<dbReference type="OrthoDB" id="20086at2759"/>
<comment type="subcellular location">
    <subcellularLocation>
        <location evidence="2">Cytoplasm</location>
    </subcellularLocation>
    <subcellularLocation>
        <location evidence="1">Nucleus</location>
    </subcellularLocation>
</comment>
<sequence>MAYNGDCTCKNPSSSSSKRQPISPTDDDDDIFSTTEDAIIPQNDIIRTHHKQGYVDGITHAKESALQSGFDDAFPHGASLGSAVGRILSRLVLDQELFDAAKKELGILNVLSQAYFDEDLNLRSSSSSSSSSSSHELINKWEQIVYKN</sequence>
<feature type="domain" description="Essential protein Yae1 N-terminal" evidence="9">
    <location>
        <begin position="53"/>
        <end position="90"/>
    </location>
</feature>
<dbReference type="InterPro" id="IPR038881">
    <property type="entry name" value="Yae1-like"/>
</dbReference>
<evidence type="ECO:0000256" key="6">
    <source>
        <dbReference type="ARBA" id="ARBA00022490"/>
    </source>
</evidence>
<dbReference type="Proteomes" id="UP000253472">
    <property type="component" value="Unassembled WGS sequence"/>
</dbReference>
<dbReference type="EMBL" id="QLNQ01000020">
    <property type="protein sequence ID" value="RCK65720.1"/>
    <property type="molecule type" value="Genomic_DNA"/>
</dbReference>
<protein>
    <recommendedName>
        <fullName evidence="5">Protein YAE1</fullName>
    </recommendedName>
    <alternativeName>
        <fullName evidence="4">Protein yae1</fullName>
    </alternativeName>
</protein>
<dbReference type="GO" id="GO:0005634">
    <property type="term" value="C:nucleus"/>
    <property type="evidence" value="ECO:0007669"/>
    <property type="project" value="UniProtKB-SubCell"/>
</dbReference>
<dbReference type="PANTHER" id="PTHR18829:SF0">
    <property type="entry name" value="PROTEIN YAE1 HOMOLOG"/>
    <property type="match status" value="1"/>
</dbReference>
<evidence type="ECO:0000313" key="11">
    <source>
        <dbReference type="Proteomes" id="UP000253472"/>
    </source>
</evidence>
<dbReference type="GO" id="GO:0005737">
    <property type="term" value="C:cytoplasm"/>
    <property type="evidence" value="ECO:0007669"/>
    <property type="project" value="UniProtKB-SubCell"/>
</dbReference>
<comment type="caution">
    <text evidence="10">The sequence shown here is derived from an EMBL/GenBank/DDBJ whole genome shotgun (WGS) entry which is preliminary data.</text>
</comment>
<gene>
    <name evidence="10" type="primary">YAE1</name>
    <name evidence="10" type="ORF">Cantr_01409</name>
</gene>
<keyword evidence="11" id="KW-1185">Reference proteome</keyword>
<name>A0A367YJ44_9ASCO</name>
<dbReference type="InterPro" id="IPR019191">
    <property type="entry name" value="Essential_protein_Yae1_N"/>
</dbReference>